<dbReference type="GO" id="GO:0004803">
    <property type="term" value="F:transposase activity"/>
    <property type="evidence" value="ECO:0007669"/>
    <property type="project" value="InterPro"/>
</dbReference>
<dbReference type="EMBL" id="MDBO01000071">
    <property type="protein sequence ID" value="PMP10624.1"/>
    <property type="molecule type" value="Genomic_DNA"/>
</dbReference>
<dbReference type="NCBIfam" id="NF033592">
    <property type="entry name" value="transpos_IS4_1"/>
    <property type="match status" value="1"/>
</dbReference>
<dbReference type="InterPro" id="IPR047952">
    <property type="entry name" value="Transpos_IS4"/>
</dbReference>
<dbReference type="GO" id="GO:0006313">
    <property type="term" value="P:DNA transposition"/>
    <property type="evidence" value="ECO:0007669"/>
    <property type="project" value="InterPro"/>
</dbReference>
<dbReference type="InterPro" id="IPR024473">
    <property type="entry name" value="Transposases_IS4_N"/>
</dbReference>
<dbReference type="SUPFAM" id="SSF53098">
    <property type="entry name" value="Ribonuclease H-like"/>
    <property type="match status" value="1"/>
</dbReference>
<sequence>MSEFSKELQVTAEFCNDHHIDAFSKHIPLEWVEEAVKQTGKASVRKRRFPAEQAVWLVLGIGLLRNRSIQSVCDKLELAFPDAKGELPPLATSSIIKGKEKLGSEPMRYLFKMTAAQWEQQCDFDHMCGLKVLSVDGTYFKTHDTESNQKFGYAQRTASFPSVLAVTLMSTKTHMLSDAAFGPVTNSEISYAQQLVGSAPENSLTLFDRGFISAELFMSWEGSGPNTHWLTPIKSKFRYEIIDSYSEYDHLIEMPISPQAQRQAPHLGKTWKARLVMIPSPKGEIKGFITSCLCPNTYALQELVEVYWQRWEIERGYGELKQYQLANKPILRSLKSDGIYQELWGILTSYNIIRLEMSEIAKAHNVPPLRVSFINALYLIQDEFIWSDGRSPGTIPKALKTLRESGKRLILPEKRKRKPYPRAVLKKTAKYPTRVRQKNATRS</sequence>
<dbReference type="InterPro" id="IPR012337">
    <property type="entry name" value="RNaseH-like_sf"/>
</dbReference>
<feature type="domain" description="Transposase IS4 N-terminal" evidence="2">
    <location>
        <begin position="18"/>
        <end position="112"/>
    </location>
</feature>
<accession>A0AAP8SX47</accession>
<evidence type="ECO:0000259" key="2">
    <source>
        <dbReference type="Pfam" id="PF13006"/>
    </source>
</evidence>
<protein>
    <submittedName>
        <fullName evidence="3">Mobile element protein</fullName>
    </submittedName>
</protein>
<dbReference type="GO" id="GO:0003677">
    <property type="term" value="F:DNA binding"/>
    <property type="evidence" value="ECO:0007669"/>
    <property type="project" value="InterPro"/>
</dbReference>
<dbReference type="Pfam" id="PF01609">
    <property type="entry name" value="DDE_Tnp_1"/>
    <property type="match status" value="1"/>
</dbReference>
<organism evidence="3 4">
    <name type="scientific">Vibrio breoganii</name>
    <dbReference type="NCBI Taxonomy" id="553239"/>
    <lineage>
        <taxon>Bacteria</taxon>
        <taxon>Pseudomonadati</taxon>
        <taxon>Pseudomonadota</taxon>
        <taxon>Gammaproteobacteria</taxon>
        <taxon>Vibrionales</taxon>
        <taxon>Vibrionaceae</taxon>
        <taxon>Vibrio</taxon>
    </lineage>
</organism>
<evidence type="ECO:0000259" key="1">
    <source>
        <dbReference type="Pfam" id="PF01609"/>
    </source>
</evidence>
<dbReference type="Proteomes" id="UP000235611">
    <property type="component" value="Unassembled WGS sequence"/>
</dbReference>
<dbReference type="AlphaFoldDB" id="A0AAP8SX47"/>
<proteinExistence type="predicted"/>
<gene>
    <name evidence="3" type="ORF">BCS93_10235</name>
</gene>
<reference evidence="4" key="1">
    <citation type="submission" date="2016-07" db="EMBL/GenBank/DDBJ databases">
        <title>Nontailed viruses are major unrecognized killers of bacteria in the ocean.</title>
        <authorList>
            <person name="Kauffman K."/>
            <person name="Hussain F."/>
            <person name="Yang J."/>
            <person name="Arevalo P."/>
            <person name="Brown J."/>
            <person name="Cutler M."/>
            <person name="Kelly L."/>
            <person name="Polz M.F."/>
        </authorList>
    </citation>
    <scope>NUCLEOTIDE SEQUENCE [LARGE SCALE GENOMIC DNA]</scope>
    <source>
        <strain evidence="4">10N.222.49.A5</strain>
    </source>
</reference>
<name>A0AAP8SX47_9VIBR</name>
<feature type="domain" description="Transposase IS4-like" evidence="1">
    <location>
        <begin position="131"/>
        <end position="352"/>
    </location>
</feature>
<evidence type="ECO:0000313" key="3">
    <source>
        <dbReference type="EMBL" id="PMP10624.1"/>
    </source>
</evidence>
<dbReference type="PANTHER" id="PTHR37529:SF1">
    <property type="entry name" value="TRANSPOSASE INSG FOR INSERTION SEQUENCE ELEMENT IS4-RELATED"/>
    <property type="match status" value="1"/>
</dbReference>
<dbReference type="PANTHER" id="PTHR37529">
    <property type="entry name" value="TRANSPOSASE INSG FOR INSERTION SEQUENCE ELEMENT IS4-RELATED"/>
    <property type="match status" value="1"/>
</dbReference>
<comment type="caution">
    <text evidence="3">The sequence shown here is derived from an EMBL/GenBank/DDBJ whole genome shotgun (WGS) entry which is preliminary data.</text>
</comment>
<dbReference type="InterPro" id="IPR002559">
    <property type="entry name" value="Transposase_11"/>
</dbReference>
<evidence type="ECO:0000313" key="4">
    <source>
        <dbReference type="Proteomes" id="UP000235611"/>
    </source>
</evidence>
<dbReference type="Pfam" id="PF13006">
    <property type="entry name" value="Nterm_IS4"/>
    <property type="match status" value="1"/>
</dbReference>
<dbReference type="RefSeq" id="WP_017027690.1">
    <property type="nucleotide sequence ID" value="NZ_MCTH01000458.1"/>
</dbReference>